<evidence type="ECO:0000313" key="4">
    <source>
        <dbReference type="Proteomes" id="UP000292118"/>
    </source>
</evidence>
<sequence length="284" mass="30561">MGRGWRGAAARRTCNPRGPCCRVAGDARRPSRPRLSRSLSRRLTVPETLPSVPWRGPRHGRRVGTDPRRGPQRRRFVTLAALLALTVSALSASAPFDLASSGSDVAVEVPDPAPVATPEPEPEVEAPLVVPAATPVRVLIPAIGVDAPIEVYTDAMVAAADGWIDPTTHDVVSWWQGGGTPSSDPDNTVYLYGHVSRLEAVFNYLHSVVPGTEVTVVTEAGEIVYVVQEVLEPVGKEALPDDPRINAQVPGRLVLIGCYREPDQGRRRTTHNIVVIAHQVDSAK</sequence>
<evidence type="ECO:0000256" key="1">
    <source>
        <dbReference type="ARBA" id="ARBA00022801"/>
    </source>
</evidence>
<dbReference type="KEGG" id="xya:ET471_03010"/>
<dbReference type="GO" id="GO:0016787">
    <property type="term" value="F:hydrolase activity"/>
    <property type="evidence" value="ECO:0007669"/>
    <property type="project" value="UniProtKB-KW"/>
</dbReference>
<organism evidence="3 4">
    <name type="scientific">Xylanimonas protaetiae</name>
    <dbReference type="NCBI Taxonomy" id="2509457"/>
    <lineage>
        <taxon>Bacteria</taxon>
        <taxon>Bacillati</taxon>
        <taxon>Actinomycetota</taxon>
        <taxon>Actinomycetes</taxon>
        <taxon>Micrococcales</taxon>
        <taxon>Promicromonosporaceae</taxon>
        <taxon>Xylanimonas</taxon>
    </lineage>
</organism>
<protein>
    <submittedName>
        <fullName evidence="3">Class F sortase</fullName>
    </submittedName>
</protein>
<dbReference type="SUPFAM" id="SSF63817">
    <property type="entry name" value="Sortase"/>
    <property type="match status" value="1"/>
</dbReference>
<dbReference type="CDD" id="cd05829">
    <property type="entry name" value="Sortase_F"/>
    <property type="match status" value="1"/>
</dbReference>
<keyword evidence="1" id="KW-0378">Hydrolase</keyword>
<name>A0A4P6F4J6_9MICO</name>
<dbReference type="AlphaFoldDB" id="A0A4P6F4J6"/>
<dbReference type="Proteomes" id="UP000292118">
    <property type="component" value="Chromosome"/>
</dbReference>
<accession>A0A4P6F4J6</accession>
<dbReference type="InterPro" id="IPR042001">
    <property type="entry name" value="Sortase_F"/>
</dbReference>
<dbReference type="Pfam" id="PF04203">
    <property type="entry name" value="Sortase"/>
    <property type="match status" value="1"/>
</dbReference>
<evidence type="ECO:0000313" key="3">
    <source>
        <dbReference type="EMBL" id="QAY69139.1"/>
    </source>
</evidence>
<dbReference type="Gene3D" id="2.40.260.10">
    <property type="entry name" value="Sortase"/>
    <property type="match status" value="1"/>
</dbReference>
<proteinExistence type="predicted"/>
<dbReference type="InterPro" id="IPR023365">
    <property type="entry name" value="Sortase_dom-sf"/>
</dbReference>
<dbReference type="OrthoDB" id="4425249at2"/>
<evidence type="ECO:0000256" key="2">
    <source>
        <dbReference type="SAM" id="MobiDB-lite"/>
    </source>
</evidence>
<keyword evidence="4" id="KW-1185">Reference proteome</keyword>
<gene>
    <name evidence="3" type="ORF">ET471_03010</name>
</gene>
<reference evidence="3 4" key="1">
    <citation type="submission" date="2019-01" db="EMBL/GenBank/DDBJ databases">
        <title>Genome sequencing of strain FW10M-9.</title>
        <authorList>
            <person name="Heo J."/>
            <person name="Kim S.-J."/>
            <person name="Kim J.-S."/>
            <person name="Hong S.-B."/>
            <person name="Kwon S.-W."/>
        </authorList>
    </citation>
    <scope>NUCLEOTIDE SEQUENCE [LARGE SCALE GENOMIC DNA]</scope>
    <source>
        <strain evidence="3 4">FW10M-9</strain>
    </source>
</reference>
<feature type="region of interest" description="Disordered" evidence="2">
    <location>
        <begin position="25"/>
        <end position="71"/>
    </location>
</feature>
<dbReference type="EMBL" id="CP035493">
    <property type="protein sequence ID" value="QAY69139.1"/>
    <property type="molecule type" value="Genomic_DNA"/>
</dbReference>
<dbReference type="InterPro" id="IPR005754">
    <property type="entry name" value="Sortase"/>
</dbReference>